<comment type="caution">
    <text evidence="3">The sequence shown here is derived from an EMBL/GenBank/DDBJ whole genome shotgun (WGS) entry which is preliminary data.</text>
</comment>
<dbReference type="PANTHER" id="PTHR43784:SF2">
    <property type="entry name" value="GDSL-LIKE LIPASE_ACYLHYDROLASE, PUTATIVE (AFU_ORTHOLOGUE AFUA_2G00820)-RELATED"/>
    <property type="match status" value="1"/>
</dbReference>
<dbReference type="InterPro" id="IPR053140">
    <property type="entry name" value="GDSL_Rv0518-like"/>
</dbReference>
<gene>
    <name evidence="3" type="ORF">RIF23_12970</name>
</gene>
<dbReference type="PANTHER" id="PTHR43784">
    <property type="entry name" value="GDSL-LIKE LIPASE/ACYLHYDROLASE, PUTATIVE (AFU_ORTHOLOGUE AFUA_2G00820)-RELATED"/>
    <property type="match status" value="1"/>
</dbReference>
<protein>
    <submittedName>
        <fullName evidence="3">SGNH/GDSL hydrolase family protein</fullName>
        <ecNumber evidence="3">3.1.-.-</ecNumber>
    </submittedName>
</protein>
<dbReference type="Gene3D" id="3.40.50.1110">
    <property type="entry name" value="SGNH hydrolase"/>
    <property type="match status" value="1"/>
</dbReference>
<dbReference type="InterPro" id="IPR036514">
    <property type="entry name" value="SGNH_hydro_sf"/>
</dbReference>
<evidence type="ECO:0000259" key="2">
    <source>
        <dbReference type="Pfam" id="PF13472"/>
    </source>
</evidence>
<reference evidence="4" key="1">
    <citation type="submission" date="2023-07" db="EMBL/GenBank/DDBJ databases">
        <title>Novel species in the genus Lipingzhangella isolated from Sambhar Salt Lake.</title>
        <authorList>
            <person name="Jiya N."/>
            <person name="Kajale S."/>
            <person name="Sharma A."/>
        </authorList>
    </citation>
    <scope>NUCLEOTIDE SEQUENCE [LARGE SCALE GENOMIC DNA]</scope>
    <source>
        <strain evidence="4">LS1_29</strain>
    </source>
</reference>
<dbReference type="SUPFAM" id="SSF52266">
    <property type="entry name" value="SGNH hydrolase"/>
    <property type="match status" value="1"/>
</dbReference>
<dbReference type="CDD" id="cd01832">
    <property type="entry name" value="SGNH_hydrolase_like_1"/>
    <property type="match status" value="1"/>
</dbReference>
<evidence type="ECO:0000256" key="1">
    <source>
        <dbReference type="SAM" id="MobiDB-lite"/>
    </source>
</evidence>
<feature type="domain" description="SGNH hydrolase-type esterase" evidence="2">
    <location>
        <begin position="13"/>
        <end position="198"/>
    </location>
</feature>
<sequence>MIDLGRDRLTYVALGDSFTEGVGDPAVREPGEGTDAQAAADGGLYRGWADRFAEHLAAHIPEVHYANLAVRGKLLRQVLADQMPAALAMRPDLVTLCAGGNDLLRPGADPDLLAAQLERAVRRLRDQGCDVVLFTGVNIASGFMRVLLGRFARYYLNVRSIADRTGSVLVDQWSMSVLRDPRAWESDRLHMSAEGHRRVALRVCDTLGVPTVERWDEPWPAADPVDWRTARSADARWVGQFLLPWVGRRLSGRSSGDGVQPKRPDPTEVRSLPV</sequence>
<organism evidence="3 4">
    <name type="scientific">Lipingzhangella rawalii</name>
    <dbReference type="NCBI Taxonomy" id="2055835"/>
    <lineage>
        <taxon>Bacteria</taxon>
        <taxon>Bacillati</taxon>
        <taxon>Actinomycetota</taxon>
        <taxon>Actinomycetes</taxon>
        <taxon>Streptosporangiales</taxon>
        <taxon>Nocardiopsidaceae</taxon>
        <taxon>Lipingzhangella</taxon>
    </lineage>
</organism>
<keyword evidence="3" id="KW-0378">Hydrolase</keyword>
<evidence type="ECO:0000313" key="4">
    <source>
        <dbReference type="Proteomes" id="UP001250214"/>
    </source>
</evidence>
<accession>A0ABU2H7C7</accession>
<dbReference type="EC" id="3.1.-.-" evidence="3"/>
<dbReference type="EMBL" id="JAVLVT010000005">
    <property type="protein sequence ID" value="MDS1271208.1"/>
    <property type="molecule type" value="Genomic_DNA"/>
</dbReference>
<dbReference type="RefSeq" id="WP_310912948.1">
    <property type="nucleotide sequence ID" value="NZ_JAVLVT010000005.1"/>
</dbReference>
<feature type="region of interest" description="Disordered" evidence="1">
    <location>
        <begin position="252"/>
        <end position="274"/>
    </location>
</feature>
<name>A0ABU2H7C7_9ACTN</name>
<keyword evidence="4" id="KW-1185">Reference proteome</keyword>
<dbReference type="Pfam" id="PF13472">
    <property type="entry name" value="Lipase_GDSL_2"/>
    <property type="match status" value="1"/>
</dbReference>
<dbReference type="GO" id="GO:0016787">
    <property type="term" value="F:hydrolase activity"/>
    <property type="evidence" value="ECO:0007669"/>
    <property type="project" value="UniProtKB-KW"/>
</dbReference>
<proteinExistence type="predicted"/>
<dbReference type="Proteomes" id="UP001250214">
    <property type="component" value="Unassembled WGS sequence"/>
</dbReference>
<dbReference type="InterPro" id="IPR013830">
    <property type="entry name" value="SGNH_hydro"/>
</dbReference>
<evidence type="ECO:0000313" key="3">
    <source>
        <dbReference type="EMBL" id="MDS1271208.1"/>
    </source>
</evidence>